<dbReference type="InterPro" id="IPR004838">
    <property type="entry name" value="NHTrfase_class1_PyrdxlP-BS"/>
</dbReference>
<protein>
    <recommendedName>
        <fullName evidence="1">Aminotransferase</fullName>
        <ecNumber evidence="1">2.6.1.-</ecNumber>
    </recommendedName>
</protein>
<dbReference type="CDD" id="cd00609">
    <property type="entry name" value="AAT_like"/>
    <property type="match status" value="1"/>
</dbReference>
<evidence type="ECO:0000313" key="4">
    <source>
        <dbReference type="EMBL" id="KDE60799.1"/>
    </source>
</evidence>
<dbReference type="InterPro" id="IPR029044">
    <property type="entry name" value="Nucleotide-diphossugar_trans"/>
</dbReference>
<comment type="cofactor">
    <cofactor evidence="1">
        <name>pyridoxal 5'-phosphate</name>
        <dbReference type="ChEBI" id="CHEBI:597326"/>
    </cofactor>
</comment>
<dbReference type="Pfam" id="PF00155">
    <property type="entry name" value="Aminotran_1_2"/>
    <property type="match status" value="1"/>
</dbReference>
<dbReference type="RefSeq" id="WP_035934259.1">
    <property type="nucleotide sequence ID" value="NZ_JAAC01000224.1"/>
</dbReference>
<dbReference type="InterPro" id="IPR015421">
    <property type="entry name" value="PyrdxlP-dep_Trfase_major"/>
</dbReference>
<dbReference type="Gene3D" id="3.90.550.10">
    <property type="entry name" value="Spore Coat Polysaccharide Biosynthesis Protein SpsA, Chain A"/>
    <property type="match status" value="1"/>
</dbReference>
<gene>
    <name evidence="4" type="ORF">FUSO3_11785</name>
</gene>
<evidence type="ECO:0000313" key="5">
    <source>
        <dbReference type="Proteomes" id="UP000027473"/>
    </source>
</evidence>
<dbReference type="InterPro" id="IPR015424">
    <property type="entry name" value="PyrdxlP-dep_Trfase"/>
</dbReference>
<feature type="domain" description="Aminotransferase class I/classII large" evidence="2">
    <location>
        <begin position="307"/>
        <end position="598"/>
    </location>
</feature>
<feature type="domain" description="MobA-like NTP transferase" evidence="3">
    <location>
        <begin position="3"/>
        <end position="131"/>
    </location>
</feature>
<dbReference type="GO" id="GO:0008483">
    <property type="term" value="F:transaminase activity"/>
    <property type="evidence" value="ECO:0007669"/>
    <property type="project" value="UniProtKB-KW"/>
</dbReference>
<dbReference type="SUPFAM" id="SSF53448">
    <property type="entry name" value="Nucleotide-diphospho-sugar transferases"/>
    <property type="match status" value="1"/>
</dbReference>
<dbReference type="InterPro" id="IPR025877">
    <property type="entry name" value="MobA-like_NTP_Trfase"/>
</dbReference>
<dbReference type="CDD" id="cd02523">
    <property type="entry name" value="PC_cytidylyltransferase"/>
    <property type="match status" value="1"/>
</dbReference>
<comment type="caution">
    <text evidence="4">The sequence shown here is derived from an EMBL/GenBank/DDBJ whole genome shotgun (WGS) entry which is preliminary data.</text>
</comment>
<organism evidence="4 5">
    <name type="scientific">Fusobacterium necrophorum BL</name>
    <dbReference type="NCBI Taxonomy" id="1441732"/>
    <lineage>
        <taxon>Bacteria</taxon>
        <taxon>Fusobacteriati</taxon>
        <taxon>Fusobacteriota</taxon>
        <taxon>Fusobacteriia</taxon>
        <taxon>Fusobacteriales</taxon>
        <taxon>Fusobacteriaceae</taxon>
        <taxon>Fusobacterium</taxon>
    </lineage>
</organism>
<dbReference type="Pfam" id="PF12804">
    <property type="entry name" value="NTP_transf_3"/>
    <property type="match status" value="1"/>
</dbReference>
<name>A0AB73BT76_9FUSO</name>
<dbReference type="InterPro" id="IPR004839">
    <property type="entry name" value="Aminotransferase_I/II_large"/>
</dbReference>
<comment type="similarity">
    <text evidence="1">Belongs to the class-I pyridoxal-phosphate-dependent aminotransferase family.</text>
</comment>
<reference evidence="4 5" key="1">
    <citation type="submission" date="2014-01" db="EMBL/GenBank/DDBJ databases">
        <title>Comparative genomics of Fusobacterium necrophorum wild isolates.</title>
        <authorList>
            <person name="Kittichotirat W."/>
            <person name="Bumgarner R.E."/>
            <person name="Lawrence P."/>
        </authorList>
    </citation>
    <scope>NUCLEOTIDE SEQUENCE [LARGE SCALE GENOMIC DNA]</scope>
    <source>
        <strain evidence="4 5">BL</strain>
    </source>
</reference>
<dbReference type="Proteomes" id="UP000027473">
    <property type="component" value="Unassembled WGS sequence"/>
</dbReference>
<dbReference type="InterPro" id="IPR015422">
    <property type="entry name" value="PyrdxlP-dep_Trfase_small"/>
</dbReference>
<dbReference type="Gene3D" id="3.40.640.10">
    <property type="entry name" value="Type I PLP-dependent aspartate aminotransferase-like (Major domain)"/>
    <property type="match status" value="1"/>
</dbReference>
<dbReference type="GO" id="GO:0030170">
    <property type="term" value="F:pyridoxal phosphate binding"/>
    <property type="evidence" value="ECO:0007669"/>
    <property type="project" value="InterPro"/>
</dbReference>
<dbReference type="PANTHER" id="PTHR42885">
    <property type="entry name" value="HISTIDINOL-PHOSPHATE AMINOTRANSFERASE-RELATED"/>
    <property type="match status" value="1"/>
</dbReference>
<dbReference type="Gene3D" id="3.90.1150.10">
    <property type="entry name" value="Aspartate Aminotransferase, domain 1"/>
    <property type="match status" value="1"/>
</dbReference>
<accession>A0AB73BT76</accession>
<dbReference type="GO" id="GO:0016779">
    <property type="term" value="F:nucleotidyltransferase activity"/>
    <property type="evidence" value="ECO:0007669"/>
    <property type="project" value="UniProtKB-ARBA"/>
</dbReference>
<evidence type="ECO:0000259" key="3">
    <source>
        <dbReference type="Pfam" id="PF12804"/>
    </source>
</evidence>
<dbReference type="EC" id="2.6.1.-" evidence="1"/>
<dbReference type="EMBL" id="JAAC01000224">
    <property type="protein sequence ID" value="KDE60799.1"/>
    <property type="molecule type" value="Genomic_DNA"/>
</dbReference>
<dbReference type="AlphaFoldDB" id="A0AB73BT76"/>
<dbReference type="PROSITE" id="PS00105">
    <property type="entry name" value="AA_TRANSFER_CLASS_1"/>
    <property type="match status" value="1"/>
</dbReference>
<proteinExistence type="inferred from homology"/>
<sequence length="603" mass="70692">MKAIILAAGMGSRLKELTKENPKCMIEIDGETLIKKLLFQLDKNSLEEIIVVLGYKKEVLRNYINQLKLKTPIKFIDNKVYDTTNNIYSLYLAREEMKNNDILLIESDLIFDDKILEKILKNNEENVAVVAPFELWMDGTCVKIDDKSNITDFVSSKSLDFDGRKDYYKTVNIYKFSKEFNKKYYIPFLEAYISARGKNEYYETALEVILNVVPNKLKALVLSNEKWYEIDDKQDLNIAETIFGDLGDRLKKIQNRYGGYWRYPKLKDFCYLVNPYFPPQKMVEELKMNFNELLTQYPSGLKVNSFLAAKYFNIDEKNIIVGNGAAELIKVLIENISGNIGIIRPTFEEYTNRIINENFTVFYPHNLGFKYNEEDIIKYFKDKKLEYLLLINPDNPSGNYINKKGILKLLEWTKQENIKFIVDESFVDFAKEEGATLLKREILQNFSNLIVVKSISKSYGVPGLRLGVIATKDIQMLEKLKKKVSIWNINSFGEFYMQIYGKYEKYYFESLKKIKNSREIFIEKLKKFQEIEVYSSEANYILIKLLDKFSSKELTKVLLEKYEILIKDLKGKKGIENENYIRIAVRNEKDNDYLIKSLSEILK</sequence>
<keyword evidence="1" id="KW-0808">Transferase</keyword>
<evidence type="ECO:0000256" key="1">
    <source>
        <dbReference type="RuleBase" id="RU000481"/>
    </source>
</evidence>
<keyword evidence="1 4" id="KW-0032">Aminotransferase</keyword>
<evidence type="ECO:0000259" key="2">
    <source>
        <dbReference type="Pfam" id="PF00155"/>
    </source>
</evidence>
<dbReference type="SUPFAM" id="SSF53383">
    <property type="entry name" value="PLP-dependent transferases"/>
    <property type="match status" value="1"/>
</dbReference>